<accession>A0ACB9T335</accession>
<keyword evidence="2" id="KW-1185">Reference proteome</keyword>
<dbReference type="Proteomes" id="UP001056778">
    <property type="component" value="Chromosome 5"/>
</dbReference>
<dbReference type="EMBL" id="CM043019">
    <property type="protein sequence ID" value="KAI4461225.1"/>
    <property type="molecule type" value="Genomic_DNA"/>
</dbReference>
<protein>
    <submittedName>
        <fullName evidence="1">Uncharacterized protein</fullName>
    </submittedName>
</protein>
<evidence type="ECO:0000313" key="1">
    <source>
        <dbReference type="EMBL" id="KAI4461225.1"/>
    </source>
</evidence>
<gene>
    <name evidence="1" type="ORF">MML48_5g00001268</name>
</gene>
<evidence type="ECO:0000313" key="2">
    <source>
        <dbReference type="Proteomes" id="UP001056778"/>
    </source>
</evidence>
<proteinExistence type="predicted"/>
<reference evidence="1" key="1">
    <citation type="submission" date="2022-04" db="EMBL/GenBank/DDBJ databases">
        <title>Chromosome-scale genome assembly of Holotrichia oblita Faldermann.</title>
        <authorList>
            <person name="Rongchong L."/>
        </authorList>
    </citation>
    <scope>NUCLEOTIDE SEQUENCE</scope>
    <source>
        <strain evidence="1">81SQS9</strain>
    </source>
</reference>
<comment type="caution">
    <text evidence="1">The sequence shown here is derived from an EMBL/GenBank/DDBJ whole genome shotgun (WGS) entry which is preliminary data.</text>
</comment>
<organism evidence="1 2">
    <name type="scientific">Holotrichia oblita</name>
    <name type="common">Chafer beetle</name>
    <dbReference type="NCBI Taxonomy" id="644536"/>
    <lineage>
        <taxon>Eukaryota</taxon>
        <taxon>Metazoa</taxon>
        <taxon>Ecdysozoa</taxon>
        <taxon>Arthropoda</taxon>
        <taxon>Hexapoda</taxon>
        <taxon>Insecta</taxon>
        <taxon>Pterygota</taxon>
        <taxon>Neoptera</taxon>
        <taxon>Endopterygota</taxon>
        <taxon>Coleoptera</taxon>
        <taxon>Polyphaga</taxon>
        <taxon>Scarabaeiformia</taxon>
        <taxon>Scarabaeidae</taxon>
        <taxon>Melolonthinae</taxon>
        <taxon>Holotrichia</taxon>
    </lineage>
</organism>
<sequence>MKEILKVYKKALPDGNQMNSVPSIGPSLPAVVKDSPLLLQEIDNLRKLFHVERNERLRLESNVLKEQLNKLVPLPSFKNEKDVVLESLFKEGAKLKKDILNTLAKPEFPPVYNAKRGNGTNAWIKHFAEEEDKMLNLKNRVDEFRSKVAEQVIKRKYGGYVEADFTIFPTVEMTKVHNLYFYFVLIN</sequence>
<name>A0ACB9T335_HOLOL</name>